<proteinExistence type="evidence at protein level"/>
<comment type="similarity">
    <text evidence="1">Belongs to the eukaryotic-type N-acetylglucosamine kinase family.</text>
</comment>
<dbReference type="CDD" id="cd24078">
    <property type="entry name" value="ASKHA_NBD_NAGK_meta"/>
    <property type="match status" value="1"/>
</dbReference>
<dbReference type="SUPFAM" id="SSF53067">
    <property type="entry name" value="Actin-like ATPase domain"/>
    <property type="match status" value="2"/>
</dbReference>
<protein>
    <recommendedName>
        <fullName evidence="3">N-acetyl-D-glucosamine kinase</fullName>
        <ecNumber evidence="2">2.7.1.59</ecNumber>
    </recommendedName>
    <alternativeName>
        <fullName evidence="4">GlcNAc kinase</fullName>
    </alternativeName>
</protein>
<evidence type="ECO:0000256" key="2">
    <source>
        <dbReference type="ARBA" id="ARBA00012122"/>
    </source>
</evidence>
<dbReference type="PhylomeDB" id="Q23195"/>
<dbReference type="AGR" id="WB:WBGene00021057"/>
<dbReference type="Reactome" id="R-CEL-446210">
    <property type="pathway name" value="Synthesis of UDP-N-acetyl-glucosamine"/>
</dbReference>
<dbReference type="GeneID" id="173784"/>
<dbReference type="PIR" id="T34482">
    <property type="entry name" value="T34482"/>
</dbReference>
<evidence type="ECO:0000313" key="7">
    <source>
        <dbReference type="Proteomes" id="UP000001940"/>
    </source>
</evidence>
<dbReference type="CDD" id="cd02440">
    <property type="entry name" value="AdoMet_MTases"/>
    <property type="match status" value="1"/>
</dbReference>
<dbReference type="OrthoDB" id="311172at2759"/>
<evidence type="ECO:0000256" key="4">
    <source>
        <dbReference type="ARBA" id="ARBA00031123"/>
    </source>
</evidence>
<dbReference type="Pfam" id="PF10294">
    <property type="entry name" value="Methyltransf_16"/>
    <property type="match status" value="1"/>
</dbReference>
<gene>
    <name evidence="6" type="ORF">CELE_W06B4.2</name>
    <name evidence="6 8" type="ORF">W06B4.2</name>
</gene>
<dbReference type="WormBase" id="W06B4.2">
    <property type="protein sequence ID" value="CE02891"/>
    <property type="gene ID" value="WBGene00021057"/>
</dbReference>
<reference evidence="6 7" key="1">
    <citation type="journal article" date="1998" name="Science">
        <title>Genome sequence of the nematode C. elegans: a platform for investigating biology.</title>
        <authorList>
            <consortium name="The C. elegans sequencing consortium"/>
            <person name="Sulson J.E."/>
            <person name="Waterston R."/>
        </authorList>
    </citation>
    <scope>NUCLEOTIDE SEQUENCE [LARGE SCALE GENOMIC DNA]</scope>
    <source>
        <strain evidence="6 7">Bristol N2</strain>
    </source>
</reference>
<dbReference type="EC" id="2.7.1.59" evidence="2"/>
<keyword evidence="6" id="KW-0808">Transferase</keyword>
<dbReference type="SMR" id="Q23195"/>
<dbReference type="InterPro" id="IPR043129">
    <property type="entry name" value="ATPase_NBD"/>
</dbReference>
<dbReference type="InterPro" id="IPR039758">
    <property type="entry name" value="NAGK-like"/>
</dbReference>
<keyword evidence="9" id="KW-1267">Proteomics identification</keyword>
<dbReference type="KEGG" id="cel:CELE_W06B4.2"/>
<feature type="domain" description="ATPase BadF/BadG/BcrA/BcrD type" evidence="5">
    <location>
        <begin position="198"/>
        <end position="498"/>
    </location>
</feature>
<dbReference type="CTD" id="173784"/>
<dbReference type="Bgee" id="WBGene00021057">
    <property type="expression patterns" value="Expressed in germ line (C elegans) and 4 other cell types or tissues"/>
</dbReference>
<dbReference type="eggNOG" id="KOG2793">
    <property type="taxonomic scope" value="Eukaryota"/>
</dbReference>
<dbReference type="InterPro" id="IPR019410">
    <property type="entry name" value="Methyltransf_16"/>
</dbReference>
<evidence type="ECO:0000256" key="1">
    <source>
        <dbReference type="ARBA" id="ARBA00006198"/>
    </source>
</evidence>
<dbReference type="PaxDb" id="6239-W06B4.2"/>
<dbReference type="InterPro" id="IPR029063">
    <property type="entry name" value="SAM-dependent_MTases_sf"/>
</dbReference>
<keyword evidence="7" id="KW-1185">Reference proteome</keyword>
<dbReference type="HOGENOM" id="CLU_026120_0_0_1"/>
<dbReference type="InParanoid" id="Q23195"/>
<evidence type="ECO:0007829" key="9">
    <source>
        <dbReference type="PeptideAtlas" id="Q23195"/>
    </source>
</evidence>
<dbReference type="SUPFAM" id="SSF53335">
    <property type="entry name" value="S-adenosyl-L-methionine-dependent methyltransferases"/>
    <property type="match status" value="1"/>
</dbReference>
<dbReference type="PANTHER" id="PTHR12862:SF0">
    <property type="entry name" value="N-ACETYL-D-GLUCOSAMINE KINASE"/>
    <property type="match status" value="1"/>
</dbReference>
<dbReference type="UCSC" id="W06B4.2">
    <property type="organism name" value="c. elegans"/>
</dbReference>
<dbReference type="FunCoup" id="Q23195">
    <property type="interactions" value="1577"/>
</dbReference>
<organism evidence="6 7">
    <name type="scientific">Caenorhabditis elegans</name>
    <dbReference type="NCBI Taxonomy" id="6239"/>
    <lineage>
        <taxon>Eukaryota</taxon>
        <taxon>Metazoa</taxon>
        <taxon>Ecdysozoa</taxon>
        <taxon>Nematoda</taxon>
        <taxon>Chromadorea</taxon>
        <taxon>Rhabditida</taxon>
        <taxon>Rhabditina</taxon>
        <taxon>Rhabditomorpha</taxon>
        <taxon>Rhabditoidea</taxon>
        <taxon>Rhabditidae</taxon>
        <taxon>Peloderinae</taxon>
        <taxon>Caenorhabditis</taxon>
    </lineage>
</organism>
<dbReference type="PeptideAtlas" id="Q23195"/>
<dbReference type="eggNOG" id="KOG1794">
    <property type="taxonomic scope" value="Eukaryota"/>
</dbReference>
<dbReference type="GO" id="GO:0045127">
    <property type="term" value="F:N-acetylglucosamine kinase activity"/>
    <property type="evidence" value="ECO:0000318"/>
    <property type="project" value="GO_Central"/>
</dbReference>
<evidence type="ECO:0000256" key="3">
    <source>
        <dbReference type="ARBA" id="ARBA00014974"/>
    </source>
</evidence>
<accession>Q23195</accession>
<dbReference type="OMA" id="FMEASRI"/>
<dbReference type="PANTHER" id="PTHR12862">
    <property type="entry name" value="BADF TYPE ATPASE DOMAIN-CONTAINING PROTEIN"/>
    <property type="match status" value="1"/>
</dbReference>
<evidence type="ECO:0000313" key="8">
    <source>
        <dbReference type="WormBase" id="W06B4.2"/>
    </source>
</evidence>
<name>Q23195_CAEEL</name>
<dbReference type="EMBL" id="BX284602">
    <property type="protein sequence ID" value="CCD73640.1"/>
    <property type="molecule type" value="Genomic_DNA"/>
</dbReference>
<dbReference type="STRING" id="6239.W06B4.2.1"/>
<dbReference type="Pfam" id="PF01869">
    <property type="entry name" value="BcrAD_BadFG"/>
    <property type="match status" value="1"/>
</dbReference>
<dbReference type="Gene3D" id="3.30.420.40">
    <property type="match status" value="2"/>
</dbReference>
<dbReference type="RefSeq" id="NP_494789.1">
    <property type="nucleotide sequence ID" value="NM_062388.3"/>
</dbReference>
<dbReference type="AlphaFoldDB" id="Q23195"/>
<sequence length="521" mass="57947">MSGSAQNHWKHAWPCAQVFSDFLCSNQELIEDKLVLEIGAGATGVCGLTTAKLGAANVWMTDHPKLEAALETLQRNIEANGVAEKCIVTGLDWESRASVSAVCDQIGDRHLDVIIASDVFFDPSTFCPLIDTFAQLLIKFEHATIWFAYQLRDDNWTCAPYLSKYPFLRATLERRIETEKETIDIFKMTRESLGLYAGIEGGATGSKLVIIDADTNQRYTSSTEGTNFFLTDHTIVCKRIADWILEVFEKEKLDIKNLKALGLGLSGAEDEEFNKKFVDYFRQNHGNVTENFYLTSDAVMTLLANFPGEENGIVLIAGTGSSCRLKIRDGSVKGAGGWGHQIGDGGSAFWIARTAIQMLFDAEDGFEENFNTDVIKQLLFKHYNITDKTRMLDYLYSKFEKHKIADFTVSLAERTDDAAVAEAFRRAGDVLGKHVRTVAKYLTNEDRKVLSIVQIGGVFQSWDALQQGFVASLSGSGIEKIVMYEPSDSPAVGAAVLAAKERNEIFLQQNVEKKMLREINL</sequence>
<evidence type="ECO:0000259" key="5">
    <source>
        <dbReference type="Pfam" id="PF01869"/>
    </source>
</evidence>
<dbReference type="InterPro" id="IPR002731">
    <property type="entry name" value="ATPase_BadF"/>
</dbReference>
<dbReference type="Proteomes" id="UP000001940">
    <property type="component" value="Chromosome II"/>
</dbReference>
<keyword evidence="6" id="KW-0418">Kinase</keyword>
<dbReference type="Gene3D" id="3.40.50.150">
    <property type="entry name" value="Vaccinia Virus protein VP39"/>
    <property type="match status" value="1"/>
</dbReference>
<evidence type="ECO:0000313" key="6">
    <source>
        <dbReference type="EMBL" id="CCD73640.1"/>
    </source>
</evidence>